<dbReference type="RefSeq" id="WP_344413186.1">
    <property type="nucleotide sequence ID" value="NZ_BAAANN010000002.1"/>
</dbReference>
<comment type="subcellular location">
    <subcellularLocation>
        <location evidence="1">Cell envelope</location>
    </subcellularLocation>
</comment>
<dbReference type="EMBL" id="BAAANN010000002">
    <property type="protein sequence ID" value="GAA1941865.1"/>
    <property type="molecule type" value="Genomic_DNA"/>
</dbReference>
<proteinExistence type="predicted"/>
<evidence type="ECO:0000313" key="7">
    <source>
        <dbReference type="Proteomes" id="UP001501116"/>
    </source>
</evidence>
<evidence type="ECO:0000256" key="1">
    <source>
        <dbReference type="ARBA" id="ARBA00004196"/>
    </source>
</evidence>
<keyword evidence="3" id="KW-0479">Metal-binding</keyword>
<evidence type="ECO:0000313" key="6">
    <source>
        <dbReference type="EMBL" id="GAA1941865.1"/>
    </source>
</evidence>
<accession>A0ABN2Q1W2</accession>
<dbReference type="SUPFAM" id="SSF53807">
    <property type="entry name" value="Helical backbone' metal receptor"/>
    <property type="match status" value="1"/>
</dbReference>
<protein>
    <submittedName>
        <fullName evidence="6">Zinc ABC transporter substrate-binding protein</fullName>
    </submittedName>
</protein>
<dbReference type="PROSITE" id="PS51257">
    <property type="entry name" value="PROKAR_LIPOPROTEIN"/>
    <property type="match status" value="1"/>
</dbReference>
<organism evidence="6 7">
    <name type="scientific">Amycolatopsis minnesotensis</name>
    <dbReference type="NCBI Taxonomy" id="337894"/>
    <lineage>
        <taxon>Bacteria</taxon>
        <taxon>Bacillati</taxon>
        <taxon>Actinomycetota</taxon>
        <taxon>Actinomycetes</taxon>
        <taxon>Pseudonocardiales</taxon>
        <taxon>Pseudonocardiaceae</taxon>
        <taxon>Amycolatopsis</taxon>
    </lineage>
</organism>
<evidence type="ECO:0000256" key="5">
    <source>
        <dbReference type="SAM" id="SignalP"/>
    </source>
</evidence>
<keyword evidence="4 5" id="KW-0732">Signal</keyword>
<dbReference type="Pfam" id="PF01297">
    <property type="entry name" value="ZnuA"/>
    <property type="match status" value="1"/>
</dbReference>
<dbReference type="InterPro" id="IPR006127">
    <property type="entry name" value="ZnuA-like"/>
</dbReference>
<feature type="signal peptide" evidence="5">
    <location>
        <begin position="1"/>
        <end position="23"/>
    </location>
</feature>
<keyword evidence="7" id="KW-1185">Reference proteome</keyword>
<gene>
    <name evidence="6" type="ORF">GCM10009754_06580</name>
</gene>
<evidence type="ECO:0000256" key="3">
    <source>
        <dbReference type="ARBA" id="ARBA00022723"/>
    </source>
</evidence>
<sequence length="307" mass="31635">MSSRRSPRLLTAAKSVTIVAAFALGAAACGSGGTGSTASGQAGGKIKVAASTNVWGSVAAAVGGDKVEVTSIINKPDADPHSYETTPQDALAVQDAKLLLSNGGGYDDFFAKLSDQAKDARKLVAYDIGKTGDENEHVWYSLPTVDKVADQVASQLGELDSASKQVFADNAKAFKSKVDGVEKKAEQIGTARPGSQVVATEPVAHYLLDAAKVTDATPKEFSEAIEQETDVPAATIEQVKQLVSGKKVKAVVNNAQTTTPVTEQVIGAAKAAGVAVVDVTETLPAGVTDYIAWMTSELDKLAGALNS</sequence>
<dbReference type="Proteomes" id="UP001501116">
    <property type="component" value="Unassembled WGS sequence"/>
</dbReference>
<reference evidence="6 7" key="1">
    <citation type="journal article" date="2019" name="Int. J. Syst. Evol. Microbiol.">
        <title>The Global Catalogue of Microorganisms (GCM) 10K type strain sequencing project: providing services to taxonomists for standard genome sequencing and annotation.</title>
        <authorList>
            <consortium name="The Broad Institute Genomics Platform"/>
            <consortium name="The Broad Institute Genome Sequencing Center for Infectious Disease"/>
            <person name="Wu L."/>
            <person name="Ma J."/>
        </authorList>
    </citation>
    <scope>NUCLEOTIDE SEQUENCE [LARGE SCALE GENOMIC DNA]</scope>
    <source>
        <strain evidence="6 7">JCM 14545</strain>
    </source>
</reference>
<dbReference type="PANTHER" id="PTHR42953:SF1">
    <property type="entry name" value="METAL-BINDING PROTEIN HI_0362-RELATED"/>
    <property type="match status" value="1"/>
</dbReference>
<name>A0ABN2Q1W2_9PSEU</name>
<dbReference type="PANTHER" id="PTHR42953">
    <property type="entry name" value="HIGH-AFFINITY ZINC UPTAKE SYSTEM PROTEIN ZNUA-RELATED"/>
    <property type="match status" value="1"/>
</dbReference>
<feature type="chain" id="PRO_5046648429" evidence="5">
    <location>
        <begin position="24"/>
        <end position="307"/>
    </location>
</feature>
<dbReference type="Gene3D" id="3.40.50.1980">
    <property type="entry name" value="Nitrogenase molybdenum iron protein domain"/>
    <property type="match status" value="2"/>
</dbReference>
<evidence type="ECO:0000256" key="2">
    <source>
        <dbReference type="ARBA" id="ARBA00022448"/>
    </source>
</evidence>
<keyword evidence="2" id="KW-0813">Transport</keyword>
<dbReference type="InterPro" id="IPR050492">
    <property type="entry name" value="Bact_metal-bind_prot9"/>
</dbReference>
<evidence type="ECO:0000256" key="4">
    <source>
        <dbReference type="ARBA" id="ARBA00022729"/>
    </source>
</evidence>
<comment type="caution">
    <text evidence="6">The sequence shown here is derived from an EMBL/GenBank/DDBJ whole genome shotgun (WGS) entry which is preliminary data.</text>
</comment>